<keyword evidence="1" id="KW-0472">Membrane</keyword>
<accession>A0A8H7XNK9</accession>
<feature type="transmembrane region" description="Helical" evidence="1">
    <location>
        <begin position="68"/>
        <end position="86"/>
    </location>
</feature>
<comment type="caution">
    <text evidence="3">The sequence shown here is derived from an EMBL/GenBank/DDBJ whole genome shotgun (WGS) entry which is preliminary data.</text>
</comment>
<evidence type="ECO:0000313" key="3">
    <source>
        <dbReference type="EMBL" id="KAG5164920.1"/>
    </source>
</evidence>
<feature type="transmembrane region" description="Helical" evidence="1">
    <location>
        <begin position="134"/>
        <end position="155"/>
    </location>
</feature>
<keyword evidence="1" id="KW-0812">Transmembrane</keyword>
<feature type="transmembrane region" description="Helical" evidence="1">
    <location>
        <begin position="36"/>
        <end position="56"/>
    </location>
</feature>
<feature type="signal peptide" evidence="2">
    <location>
        <begin position="1"/>
        <end position="17"/>
    </location>
</feature>
<keyword evidence="2" id="KW-0732">Signal</keyword>
<feature type="transmembrane region" description="Helical" evidence="1">
    <location>
        <begin position="92"/>
        <end position="113"/>
    </location>
</feature>
<evidence type="ECO:0000256" key="2">
    <source>
        <dbReference type="SAM" id="SignalP"/>
    </source>
</evidence>
<keyword evidence="1" id="KW-1133">Transmembrane helix</keyword>
<protein>
    <submittedName>
        <fullName evidence="3">Uncharacterized protein</fullName>
    </submittedName>
</protein>
<dbReference type="EMBL" id="JAFIQS010000011">
    <property type="protein sequence ID" value="KAG5164920.1"/>
    <property type="molecule type" value="Genomic_DNA"/>
</dbReference>
<name>A0A8H7XNK9_PSICU</name>
<gene>
    <name evidence="3" type="ORF">JR316_010567</name>
</gene>
<dbReference type="AlphaFoldDB" id="A0A8H7XNK9"/>
<sequence>MVIGSISALFIISLVEQLSLTPVQNNPNLDVGANRMYTNFIAFSGLLTVADVLLLWRCYHIWGMSKRVITMPILFLLLEIILFIIGTVTLDAFWLMISLYSSFVATVTVSTLIAYRIHKVSKITCQNSGRRYAYILRVLLESSFLYAVALLAYAISTSMRIAYEADTSICCTGIGQNQFPLSQDVVCTSSEYIFYVERFTTFIAAASPTILVARIAASSTDRTDAYFITNTSIIPTDYSRNMGSGAMPVVEQPVLDISPSNISEVVS</sequence>
<feature type="chain" id="PRO_5034248267" evidence="2">
    <location>
        <begin position="18"/>
        <end position="267"/>
    </location>
</feature>
<reference evidence="3" key="1">
    <citation type="submission" date="2021-02" db="EMBL/GenBank/DDBJ databases">
        <title>Psilocybe cubensis genome.</title>
        <authorList>
            <person name="Mckernan K.J."/>
            <person name="Crawford S."/>
            <person name="Trippe A."/>
            <person name="Kane L.T."/>
            <person name="Mclaughlin S."/>
        </authorList>
    </citation>
    <scope>NUCLEOTIDE SEQUENCE [LARGE SCALE GENOMIC DNA]</scope>
    <source>
        <strain evidence="3">MGC-MH-2018</strain>
    </source>
</reference>
<evidence type="ECO:0000256" key="1">
    <source>
        <dbReference type="SAM" id="Phobius"/>
    </source>
</evidence>
<proteinExistence type="predicted"/>
<organism evidence="3">
    <name type="scientific">Psilocybe cubensis</name>
    <name type="common">Psychedelic mushroom</name>
    <name type="synonym">Stropharia cubensis</name>
    <dbReference type="NCBI Taxonomy" id="181762"/>
    <lineage>
        <taxon>Eukaryota</taxon>
        <taxon>Fungi</taxon>
        <taxon>Dikarya</taxon>
        <taxon>Basidiomycota</taxon>
        <taxon>Agaricomycotina</taxon>
        <taxon>Agaricomycetes</taxon>
        <taxon>Agaricomycetidae</taxon>
        <taxon>Agaricales</taxon>
        <taxon>Agaricineae</taxon>
        <taxon>Strophariaceae</taxon>
        <taxon>Psilocybe</taxon>
    </lineage>
</organism>